<dbReference type="EMBL" id="LR796815">
    <property type="protein sequence ID" value="CAB4168143.1"/>
    <property type="molecule type" value="Genomic_DNA"/>
</dbReference>
<dbReference type="Gene3D" id="1.10.8.60">
    <property type="match status" value="1"/>
</dbReference>
<feature type="domain" description="Bacteriophage T4 Gp59 helicase assembly protein N-terminal" evidence="1">
    <location>
        <begin position="3"/>
        <end position="88"/>
    </location>
</feature>
<evidence type="ECO:0000313" key="2">
    <source>
        <dbReference type="EMBL" id="CAB4168143.1"/>
    </source>
</evidence>
<dbReference type="InterPro" id="IPR023197">
    <property type="entry name" value="Phage_T4_Gp59_dom_sf"/>
</dbReference>
<dbReference type="InterPro" id="IPR015085">
    <property type="entry name" value="Phage_T4_Gp59_N"/>
</dbReference>
<accession>A0A6J5Q5X5</accession>
<reference evidence="4" key="1">
    <citation type="submission" date="2020-05" db="EMBL/GenBank/DDBJ databases">
        <authorList>
            <person name="Chiriac C."/>
            <person name="Salcher M."/>
            <person name="Ghai R."/>
            <person name="Kavagutti S V."/>
        </authorList>
    </citation>
    <scope>NUCLEOTIDE SEQUENCE</scope>
</reference>
<dbReference type="Gene3D" id="1.10.220.50">
    <property type="entry name" value="Bacteriophage T4, Gp59, helicase assembly protein, C-terminal domain"/>
    <property type="match status" value="1"/>
</dbReference>
<sequence length="206" mass="24022">MMDGLAAYKYYMSIKLHFSSDKFNVFENRGRIKCSRETFNGRKDRAIFEKLSRKYPADKELIQFIVSNFVYGNESLVYSIDEGDELFFEWKRRKESITKIFSDDCDTIISDAEINSLQEADIFNFTLNAYPSIIRLFLGGKITIESLRIIDDLNPFLDGGTINKSAMVLIEKEILRIKKSSGFIKYNMDRVLPVYNNFKKGFEELN</sequence>
<dbReference type="EMBL" id="LR797534">
    <property type="protein sequence ID" value="CAB4222962.1"/>
    <property type="molecule type" value="Genomic_DNA"/>
</dbReference>
<organism evidence="4">
    <name type="scientific">uncultured Caudovirales phage</name>
    <dbReference type="NCBI Taxonomy" id="2100421"/>
    <lineage>
        <taxon>Viruses</taxon>
        <taxon>Duplodnaviria</taxon>
        <taxon>Heunggongvirae</taxon>
        <taxon>Uroviricota</taxon>
        <taxon>Caudoviricetes</taxon>
        <taxon>Peduoviridae</taxon>
        <taxon>Maltschvirus</taxon>
        <taxon>Maltschvirus maltsch</taxon>
    </lineage>
</organism>
<proteinExistence type="predicted"/>
<dbReference type="SUPFAM" id="SSF48493">
    <property type="entry name" value="gene 59 helicase assembly protein"/>
    <property type="match status" value="1"/>
</dbReference>
<dbReference type="EMBL" id="LR796944">
    <property type="protein sequence ID" value="CAB4176891.1"/>
    <property type="molecule type" value="Genomic_DNA"/>
</dbReference>
<gene>
    <name evidence="5" type="ORF">UFOVP1666_26</name>
    <name evidence="2" type="ORF">UFOVP867_179</name>
    <name evidence="3" type="ORF">UFOVP913_19</name>
    <name evidence="4" type="ORF">UFOVP993_72</name>
</gene>
<dbReference type="InterPro" id="IPR037082">
    <property type="entry name" value="Phage_T4_Gp59_C_sf"/>
</dbReference>
<evidence type="ECO:0000313" key="3">
    <source>
        <dbReference type="EMBL" id="CAB4170427.1"/>
    </source>
</evidence>
<name>A0A6J5Q5X5_9CAUD</name>
<protein>
    <submittedName>
        <fullName evidence="4">59 protein</fullName>
    </submittedName>
</protein>
<dbReference type="EMBL" id="LR796858">
    <property type="protein sequence ID" value="CAB4170427.1"/>
    <property type="molecule type" value="Genomic_DNA"/>
</dbReference>
<evidence type="ECO:0000313" key="5">
    <source>
        <dbReference type="EMBL" id="CAB4222962.1"/>
    </source>
</evidence>
<evidence type="ECO:0000313" key="4">
    <source>
        <dbReference type="EMBL" id="CAB4176891.1"/>
    </source>
</evidence>
<evidence type="ECO:0000259" key="1">
    <source>
        <dbReference type="Pfam" id="PF08993"/>
    </source>
</evidence>
<dbReference type="Pfam" id="PF08993">
    <property type="entry name" value="T4_Gp59_N"/>
    <property type="match status" value="1"/>
</dbReference>